<evidence type="ECO:0000256" key="6">
    <source>
        <dbReference type="SAM" id="Phobius"/>
    </source>
</evidence>
<feature type="transmembrane region" description="Helical" evidence="6">
    <location>
        <begin position="247"/>
        <end position="271"/>
    </location>
</feature>
<evidence type="ECO:0000256" key="5">
    <source>
        <dbReference type="SAM" id="MobiDB-lite"/>
    </source>
</evidence>
<dbReference type="GO" id="GO:0006955">
    <property type="term" value="P:immune response"/>
    <property type="evidence" value="ECO:0000318"/>
    <property type="project" value="GO_Central"/>
</dbReference>
<reference evidence="8" key="2">
    <citation type="submission" date="2025-08" db="UniProtKB">
        <authorList>
            <consortium name="Ensembl"/>
        </authorList>
    </citation>
    <scope>IDENTIFICATION</scope>
    <source>
        <strain evidence="8">Thoroughbred</strain>
    </source>
</reference>
<sequence>MRPYVVLPIPGCILVELLKIQIPNPHTGTFKSEFQEFLDSAVHVVGLSGNSLQLLPLRMQTEANSVEWKVQLPSKPGFYRILSWKNGSTKIYYENWILKDFKNRFTFTIENLTLLIKAAQQQNSGLYILEVTDSSGKVWIKQFQVSVFDHVEKPRLQHKVKAVDRGMCQAVLNCSVSGGGNVTYAWYRGSELICSSTNLTYLEQQIDVNGSHTFTCNVSNPVSWASDTLTLTLTQDCQSAYQKSIPLLYLVITMILLLALFLGTLSCFCVWRRKRKQSQASPAEFLTIYEDVNNLQIKRNQEQQQNSSREGNTIYSMIQSRSQPSASTSQETANTLYSLVQPSRKSGSKKNHNPPLSCTIYEEVGKSQRKAQNPARLSRKELENFCAYS</sequence>
<dbReference type="PANTHER" id="PTHR12080:SF56">
    <property type="entry name" value="NATURAL KILLER CELL RECEPTOR 2B4"/>
    <property type="match status" value="1"/>
</dbReference>
<dbReference type="Proteomes" id="UP000002281">
    <property type="component" value="Chromosome 5"/>
</dbReference>
<accession>A0A9L0TMB5</accession>
<dbReference type="InterPro" id="IPR036179">
    <property type="entry name" value="Ig-like_dom_sf"/>
</dbReference>
<dbReference type="GO" id="GO:0071663">
    <property type="term" value="P:positive regulation of granzyme B production"/>
    <property type="evidence" value="ECO:0007669"/>
    <property type="project" value="Ensembl"/>
</dbReference>
<protein>
    <submittedName>
        <fullName evidence="8">CD244 molecule</fullName>
    </submittedName>
</protein>
<keyword evidence="3 6" id="KW-0472">Membrane</keyword>
<organism evidence="8 9">
    <name type="scientific">Equus caballus</name>
    <name type="common">Horse</name>
    <dbReference type="NCBI Taxonomy" id="9796"/>
    <lineage>
        <taxon>Eukaryota</taxon>
        <taxon>Metazoa</taxon>
        <taxon>Chordata</taxon>
        <taxon>Craniata</taxon>
        <taxon>Vertebrata</taxon>
        <taxon>Euteleostomi</taxon>
        <taxon>Mammalia</taxon>
        <taxon>Eutheria</taxon>
        <taxon>Laurasiatheria</taxon>
        <taxon>Perissodactyla</taxon>
        <taxon>Equidae</taxon>
        <taxon>Equus</taxon>
    </lineage>
</organism>
<keyword evidence="4" id="KW-0325">Glycoprotein</keyword>
<evidence type="ECO:0000256" key="4">
    <source>
        <dbReference type="ARBA" id="ARBA00023180"/>
    </source>
</evidence>
<dbReference type="GO" id="GO:0032729">
    <property type="term" value="P:positive regulation of type II interferon production"/>
    <property type="evidence" value="ECO:0007669"/>
    <property type="project" value="Ensembl"/>
</dbReference>
<reference evidence="8" key="3">
    <citation type="submission" date="2025-09" db="UniProtKB">
        <authorList>
            <consortium name="Ensembl"/>
        </authorList>
    </citation>
    <scope>IDENTIFICATION</scope>
    <source>
        <strain evidence="8">Thoroughbred</strain>
    </source>
</reference>
<dbReference type="Gene3D" id="2.60.40.10">
    <property type="entry name" value="Immunoglobulins"/>
    <property type="match status" value="2"/>
</dbReference>
<proteinExistence type="predicted"/>
<dbReference type="InterPro" id="IPR007110">
    <property type="entry name" value="Ig-like_dom"/>
</dbReference>
<dbReference type="Ensembl" id="ENSECAT00000137842.1">
    <property type="protein sequence ID" value="ENSECAP00000087487.1"/>
    <property type="gene ID" value="ENSECAG00000022408.4"/>
</dbReference>
<dbReference type="GO" id="GO:0032757">
    <property type="term" value="P:positive regulation of interleukin-8 production"/>
    <property type="evidence" value="ECO:0007669"/>
    <property type="project" value="Ensembl"/>
</dbReference>
<dbReference type="PANTHER" id="PTHR12080">
    <property type="entry name" value="SIGNALING LYMPHOCYTIC ACTIVATION MOLECULE"/>
    <property type="match status" value="1"/>
</dbReference>
<reference evidence="8 9" key="1">
    <citation type="journal article" date="2009" name="Science">
        <title>Genome sequence, comparative analysis, and population genetics of the domestic horse.</title>
        <authorList>
            <consortium name="Broad Institute Genome Sequencing Platform"/>
            <consortium name="Broad Institute Whole Genome Assembly Team"/>
            <person name="Wade C.M."/>
            <person name="Giulotto E."/>
            <person name="Sigurdsson S."/>
            <person name="Zoli M."/>
            <person name="Gnerre S."/>
            <person name="Imsland F."/>
            <person name="Lear T.L."/>
            <person name="Adelson D.L."/>
            <person name="Bailey E."/>
            <person name="Bellone R.R."/>
            <person name="Bloecker H."/>
            <person name="Distl O."/>
            <person name="Edgar R.C."/>
            <person name="Garber M."/>
            <person name="Leeb T."/>
            <person name="Mauceli E."/>
            <person name="MacLeod J.N."/>
            <person name="Penedo M.C.T."/>
            <person name="Raison J.M."/>
            <person name="Sharpe T."/>
            <person name="Vogel J."/>
            <person name="Andersson L."/>
            <person name="Antczak D.F."/>
            <person name="Biagi T."/>
            <person name="Binns M.M."/>
            <person name="Chowdhary B.P."/>
            <person name="Coleman S.J."/>
            <person name="Della Valle G."/>
            <person name="Fryc S."/>
            <person name="Guerin G."/>
            <person name="Hasegawa T."/>
            <person name="Hill E.W."/>
            <person name="Jurka J."/>
            <person name="Kiialainen A."/>
            <person name="Lindgren G."/>
            <person name="Liu J."/>
            <person name="Magnani E."/>
            <person name="Mickelson J.R."/>
            <person name="Murray J."/>
            <person name="Nergadze S.G."/>
            <person name="Onofrio R."/>
            <person name="Pedroni S."/>
            <person name="Piras M.F."/>
            <person name="Raudsepp T."/>
            <person name="Rocchi M."/>
            <person name="Roeed K.H."/>
            <person name="Ryder O.A."/>
            <person name="Searle S."/>
            <person name="Skow L."/>
            <person name="Swinburne J.E."/>
            <person name="Syvaenen A.C."/>
            <person name="Tozaki T."/>
            <person name="Valberg S.J."/>
            <person name="Vaudin M."/>
            <person name="White J.R."/>
            <person name="Zody M.C."/>
            <person name="Lander E.S."/>
            <person name="Lindblad-Toh K."/>
        </authorList>
    </citation>
    <scope>NUCLEOTIDE SEQUENCE [LARGE SCALE GENOMIC DNA]</scope>
    <source>
        <strain evidence="8 9">Thoroughbred</strain>
    </source>
</reference>
<dbReference type="PROSITE" id="PS50835">
    <property type="entry name" value="IG_LIKE"/>
    <property type="match status" value="1"/>
</dbReference>
<dbReference type="GO" id="GO:0009897">
    <property type="term" value="C:external side of plasma membrane"/>
    <property type="evidence" value="ECO:0000318"/>
    <property type="project" value="GO_Central"/>
</dbReference>
<keyword evidence="9" id="KW-1185">Reference proteome</keyword>
<dbReference type="GeneTree" id="ENSGT01030000234540"/>
<keyword evidence="6" id="KW-1133">Transmembrane helix</keyword>
<dbReference type="Pfam" id="PF11465">
    <property type="entry name" value="Receptor_2B4"/>
    <property type="match status" value="1"/>
</dbReference>
<name>A0A9L0TMB5_HORSE</name>
<dbReference type="InterPro" id="IPR013783">
    <property type="entry name" value="Ig-like_fold"/>
</dbReference>
<dbReference type="GO" id="GO:0042288">
    <property type="term" value="F:MHC class I protein binding"/>
    <property type="evidence" value="ECO:0000318"/>
    <property type="project" value="GO_Central"/>
</dbReference>
<dbReference type="InterPro" id="IPR024303">
    <property type="entry name" value="NK_rcpt_2B4_Ig_dom"/>
</dbReference>
<keyword evidence="2" id="KW-0732">Signal</keyword>
<evidence type="ECO:0000313" key="9">
    <source>
        <dbReference type="Proteomes" id="UP000002281"/>
    </source>
</evidence>
<gene>
    <name evidence="8" type="primary">CD244</name>
</gene>
<feature type="region of interest" description="Disordered" evidence="5">
    <location>
        <begin position="341"/>
        <end position="389"/>
    </location>
</feature>
<dbReference type="GO" id="GO:0038023">
    <property type="term" value="F:signaling receptor activity"/>
    <property type="evidence" value="ECO:0007669"/>
    <property type="project" value="Ensembl"/>
</dbReference>
<dbReference type="Pfam" id="PF13895">
    <property type="entry name" value="Ig_2"/>
    <property type="match status" value="1"/>
</dbReference>
<feature type="domain" description="Ig-like" evidence="7">
    <location>
        <begin position="154"/>
        <end position="232"/>
    </location>
</feature>
<dbReference type="GO" id="GO:0002323">
    <property type="term" value="P:natural killer cell activation involved in immune response"/>
    <property type="evidence" value="ECO:0000318"/>
    <property type="project" value="GO_Central"/>
</dbReference>
<dbReference type="SUPFAM" id="SSF48726">
    <property type="entry name" value="Immunoglobulin"/>
    <property type="match status" value="2"/>
</dbReference>
<evidence type="ECO:0000256" key="1">
    <source>
        <dbReference type="ARBA" id="ARBA00004370"/>
    </source>
</evidence>
<evidence type="ECO:0000256" key="2">
    <source>
        <dbReference type="ARBA" id="ARBA00022729"/>
    </source>
</evidence>
<evidence type="ECO:0000313" key="8">
    <source>
        <dbReference type="Ensembl" id="ENSECAP00000087487.1"/>
    </source>
</evidence>
<dbReference type="OrthoDB" id="8955135at2759"/>
<dbReference type="GO" id="GO:0060732">
    <property type="term" value="P:positive regulation of inositol phosphate biosynthetic process"/>
    <property type="evidence" value="ECO:0007669"/>
    <property type="project" value="Ensembl"/>
</dbReference>
<comment type="subcellular location">
    <subcellularLocation>
        <location evidence="1">Membrane</location>
    </subcellularLocation>
</comment>
<keyword evidence="6" id="KW-0812">Transmembrane</keyword>
<evidence type="ECO:0000256" key="3">
    <source>
        <dbReference type="ARBA" id="ARBA00023136"/>
    </source>
</evidence>
<evidence type="ECO:0000259" key="7">
    <source>
        <dbReference type="PROSITE" id="PS50835"/>
    </source>
</evidence>
<dbReference type="InterPro" id="IPR015631">
    <property type="entry name" value="CD2/SLAM_rcpt"/>
</dbReference>
<dbReference type="AlphaFoldDB" id="A0A9L0TMB5"/>